<dbReference type="Pfam" id="PF01370">
    <property type="entry name" value="Epimerase"/>
    <property type="match status" value="1"/>
</dbReference>
<evidence type="ECO:0000259" key="3">
    <source>
        <dbReference type="Pfam" id="PF01370"/>
    </source>
</evidence>
<keyword evidence="2" id="KW-0472">Membrane</keyword>
<evidence type="ECO:0000313" key="5">
    <source>
        <dbReference type="Proteomes" id="UP000234211"/>
    </source>
</evidence>
<dbReference type="Proteomes" id="UP000234211">
    <property type="component" value="Unassembled WGS sequence"/>
</dbReference>
<dbReference type="PANTHER" id="PTHR14097">
    <property type="entry name" value="OXIDOREDUCTASE HTATIP2"/>
    <property type="match status" value="1"/>
</dbReference>
<dbReference type="AlphaFoldDB" id="A0A2H1YGR8"/>
<comment type="subcellular location">
    <subcellularLocation>
        <location evidence="1">Membrane</location>
    </subcellularLocation>
</comment>
<evidence type="ECO:0000256" key="2">
    <source>
        <dbReference type="ARBA" id="ARBA00023136"/>
    </source>
</evidence>
<dbReference type="SUPFAM" id="SSF51735">
    <property type="entry name" value="NAD(P)-binding Rossmann-fold domains"/>
    <property type="match status" value="1"/>
</dbReference>
<dbReference type="InterPro" id="IPR001509">
    <property type="entry name" value="Epimerase_deHydtase"/>
</dbReference>
<keyword evidence="5" id="KW-1185">Reference proteome</keyword>
<feature type="domain" description="NAD-dependent epimerase/dehydratase" evidence="3">
    <location>
        <begin position="5"/>
        <end position="178"/>
    </location>
</feature>
<dbReference type="RefSeq" id="WP_101917164.1">
    <property type="nucleotide sequence ID" value="NZ_OENF01000019.1"/>
</dbReference>
<dbReference type="EMBL" id="OENF01000019">
    <property type="protein sequence ID" value="SOS74679.1"/>
    <property type="molecule type" value="Genomic_DNA"/>
</dbReference>
<organism evidence="4 5">
    <name type="scientific">Tenacibaculum piscium</name>
    <dbReference type="NCBI Taxonomy" id="1458515"/>
    <lineage>
        <taxon>Bacteria</taxon>
        <taxon>Pseudomonadati</taxon>
        <taxon>Bacteroidota</taxon>
        <taxon>Flavobacteriia</taxon>
        <taxon>Flavobacteriales</taxon>
        <taxon>Flavobacteriaceae</taxon>
        <taxon>Tenacibaculum</taxon>
    </lineage>
</organism>
<dbReference type="GO" id="GO:0016020">
    <property type="term" value="C:membrane"/>
    <property type="evidence" value="ECO:0007669"/>
    <property type="project" value="UniProtKB-SubCell"/>
</dbReference>
<name>A0A2H1YGR8_9FLAO</name>
<dbReference type="Gene3D" id="3.40.50.720">
    <property type="entry name" value="NAD(P)-binding Rossmann-like Domain"/>
    <property type="match status" value="1"/>
</dbReference>
<evidence type="ECO:0000313" key="4">
    <source>
        <dbReference type="EMBL" id="SOS74679.1"/>
    </source>
</evidence>
<gene>
    <name evidence="4" type="ORF">TNO020_260108</name>
</gene>
<dbReference type="OrthoDB" id="9798632at2"/>
<dbReference type="InterPro" id="IPR036291">
    <property type="entry name" value="NAD(P)-bd_dom_sf"/>
</dbReference>
<evidence type="ECO:0000256" key="1">
    <source>
        <dbReference type="ARBA" id="ARBA00004370"/>
    </source>
</evidence>
<proteinExistence type="predicted"/>
<reference evidence="5" key="1">
    <citation type="submission" date="2017-11" db="EMBL/GenBank/DDBJ databases">
        <authorList>
            <person name="Duchaud E."/>
        </authorList>
    </citation>
    <scope>NUCLEOTIDE SEQUENCE [LARGE SCALE GENOMIC DNA]</scope>
    <source>
        <strain evidence="5">Tenacibaculum sp. TNO020</strain>
    </source>
</reference>
<protein>
    <submittedName>
        <fullName evidence="4">Nucleoside-diphosphate sugar epimerase</fullName>
    </submittedName>
</protein>
<dbReference type="PANTHER" id="PTHR14097:SF7">
    <property type="entry name" value="OXIDOREDUCTASE HTATIP2"/>
    <property type="match status" value="1"/>
</dbReference>
<sequence length="218" mass="24108">MKTAIILGATGLTGGLLLDKLIADENYKTIKVFTRKSTGKASLKVKEFIGDLLLLENFKEDFFADEVYCCIGTTAKKTKDKTRYKNIDYGIPVAAAKLSKENDIPFFVVISAMGANEKSSVFYNKTKGEMEQAVLAQNIKNTYILRPSLIKGNRTETRFAEDLGNCIARIINLFLIGKLAKYKNIKAETIAAAMKNISALKLTETILFSDTIKALSKV</sequence>
<accession>A0A2H1YGR8</accession>